<evidence type="ECO:0000256" key="1">
    <source>
        <dbReference type="ARBA" id="ARBA00022801"/>
    </source>
</evidence>
<name>A0A1M5WJJ9_9CLOT</name>
<evidence type="ECO:0000313" key="3">
    <source>
        <dbReference type="EMBL" id="SHH87675.1"/>
    </source>
</evidence>
<keyword evidence="1" id="KW-0378">Hydrolase</keyword>
<evidence type="ECO:0000259" key="2">
    <source>
        <dbReference type="PROSITE" id="PS51782"/>
    </source>
</evidence>
<dbReference type="SMART" id="SM00646">
    <property type="entry name" value="Ami_3"/>
    <property type="match status" value="1"/>
</dbReference>
<dbReference type="PROSITE" id="PS51782">
    <property type="entry name" value="LYSM"/>
    <property type="match status" value="1"/>
</dbReference>
<sequence>MSNVLKLAIDIGHNCSYDIGASGIKSEDKLNLEVGSKLIEKCLSAGIEVIKCLPSSASSLYDSLNKRVAIANNHNEDFFISIHHNAFPGAQGCEILCYPGSKGIDIAKVILPEIVDLGFRDRGVKIRDDLFVLKNTKMPAILIECAFCDSEHDMQIYNSEAMAAAIFRGIKKAFNIHNEESNQAKEEGLYHVVKKGDNLWTLSKIYFTTVKEIVALNNIENPDLIYPSQKIRVK</sequence>
<dbReference type="AlphaFoldDB" id="A0A1M5WJJ9"/>
<dbReference type="CDD" id="cd02696">
    <property type="entry name" value="MurNAc-LAA"/>
    <property type="match status" value="1"/>
</dbReference>
<dbReference type="RefSeq" id="WP_073017551.1">
    <property type="nucleotide sequence ID" value="NZ_FQXU01000004.1"/>
</dbReference>
<organism evidence="3 4">
    <name type="scientific">Clostridium intestinale DSM 6191</name>
    <dbReference type="NCBI Taxonomy" id="1121320"/>
    <lineage>
        <taxon>Bacteria</taxon>
        <taxon>Bacillati</taxon>
        <taxon>Bacillota</taxon>
        <taxon>Clostridia</taxon>
        <taxon>Eubacteriales</taxon>
        <taxon>Clostridiaceae</taxon>
        <taxon>Clostridium</taxon>
    </lineage>
</organism>
<dbReference type="Proteomes" id="UP000184241">
    <property type="component" value="Unassembled WGS sequence"/>
</dbReference>
<feature type="domain" description="LysM" evidence="2">
    <location>
        <begin position="189"/>
        <end position="233"/>
    </location>
</feature>
<dbReference type="Pfam" id="PF01476">
    <property type="entry name" value="LysM"/>
    <property type="match status" value="1"/>
</dbReference>
<dbReference type="Pfam" id="PF01520">
    <property type="entry name" value="Amidase_3"/>
    <property type="match status" value="1"/>
</dbReference>
<evidence type="ECO:0000313" key="4">
    <source>
        <dbReference type="Proteomes" id="UP000184241"/>
    </source>
</evidence>
<dbReference type="SUPFAM" id="SSF54106">
    <property type="entry name" value="LysM domain"/>
    <property type="match status" value="1"/>
</dbReference>
<dbReference type="Gene3D" id="3.10.350.10">
    <property type="entry name" value="LysM domain"/>
    <property type="match status" value="1"/>
</dbReference>
<dbReference type="SUPFAM" id="SSF53187">
    <property type="entry name" value="Zn-dependent exopeptidases"/>
    <property type="match status" value="1"/>
</dbReference>
<dbReference type="Gene3D" id="3.40.630.40">
    <property type="entry name" value="Zn-dependent exopeptidases"/>
    <property type="match status" value="1"/>
</dbReference>
<gene>
    <name evidence="3" type="ORF">SAMN02745941_01122</name>
</gene>
<dbReference type="GO" id="GO:0008745">
    <property type="term" value="F:N-acetylmuramoyl-L-alanine amidase activity"/>
    <property type="evidence" value="ECO:0007669"/>
    <property type="project" value="InterPro"/>
</dbReference>
<protein>
    <submittedName>
        <fullName evidence="3">N-acetylmuramoyl-L-alanine amidase</fullName>
    </submittedName>
</protein>
<dbReference type="SMART" id="SM00257">
    <property type="entry name" value="LysM"/>
    <property type="match status" value="1"/>
</dbReference>
<dbReference type="PANTHER" id="PTHR30404:SF0">
    <property type="entry name" value="N-ACETYLMURAMOYL-L-ALANINE AMIDASE AMIC"/>
    <property type="match status" value="1"/>
</dbReference>
<accession>A0A1M5WJJ9</accession>
<dbReference type="InterPro" id="IPR002508">
    <property type="entry name" value="MurNAc-LAA_cat"/>
</dbReference>
<dbReference type="PANTHER" id="PTHR30404">
    <property type="entry name" value="N-ACETYLMURAMOYL-L-ALANINE AMIDASE"/>
    <property type="match status" value="1"/>
</dbReference>
<dbReference type="GO" id="GO:0009253">
    <property type="term" value="P:peptidoglycan catabolic process"/>
    <property type="evidence" value="ECO:0007669"/>
    <property type="project" value="InterPro"/>
</dbReference>
<proteinExistence type="predicted"/>
<dbReference type="CDD" id="cd00118">
    <property type="entry name" value="LysM"/>
    <property type="match status" value="1"/>
</dbReference>
<dbReference type="EMBL" id="FQXU01000004">
    <property type="protein sequence ID" value="SHH87675.1"/>
    <property type="molecule type" value="Genomic_DNA"/>
</dbReference>
<reference evidence="3 4" key="1">
    <citation type="submission" date="2016-11" db="EMBL/GenBank/DDBJ databases">
        <authorList>
            <person name="Jaros S."/>
            <person name="Januszkiewicz K."/>
            <person name="Wedrychowicz H."/>
        </authorList>
    </citation>
    <scope>NUCLEOTIDE SEQUENCE [LARGE SCALE GENOMIC DNA]</scope>
    <source>
        <strain evidence="3 4">DSM 6191</strain>
    </source>
</reference>
<dbReference type="InterPro" id="IPR018392">
    <property type="entry name" value="LysM"/>
</dbReference>
<dbReference type="InterPro" id="IPR036779">
    <property type="entry name" value="LysM_dom_sf"/>
</dbReference>
<dbReference type="InterPro" id="IPR050695">
    <property type="entry name" value="N-acetylmuramoyl_amidase_3"/>
</dbReference>
<dbReference type="GO" id="GO:0030288">
    <property type="term" value="C:outer membrane-bounded periplasmic space"/>
    <property type="evidence" value="ECO:0007669"/>
    <property type="project" value="TreeGrafter"/>
</dbReference>